<evidence type="ECO:0000313" key="2">
    <source>
        <dbReference type="Proteomes" id="UP001362999"/>
    </source>
</evidence>
<comment type="caution">
    <text evidence="1">The sequence shown here is derived from an EMBL/GenBank/DDBJ whole genome shotgun (WGS) entry which is preliminary data.</text>
</comment>
<protein>
    <submittedName>
        <fullName evidence="1">Uncharacterized protein</fullName>
    </submittedName>
</protein>
<dbReference type="Proteomes" id="UP001362999">
    <property type="component" value="Unassembled WGS sequence"/>
</dbReference>
<dbReference type="EMBL" id="JAWWNJ010000051">
    <property type="protein sequence ID" value="KAK7016371.1"/>
    <property type="molecule type" value="Genomic_DNA"/>
</dbReference>
<gene>
    <name evidence="1" type="ORF">R3P38DRAFT_2786331</name>
</gene>
<name>A0AAW0ATG7_9AGAR</name>
<organism evidence="1 2">
    <name type="scientific">Favolaschia claudopus</name>
    <dbReference type="NCBI Taxonomy" id="2862362"/>
    <lineage>
        <taxon>Eukaryota</taxon>
        <taxon>Fungi</taxon>
        <taxon>Dikarya</taxon>
        <taxon>Basidiomycota</taxon>
        <taxon>Agaricomycotina</taxon>
        <taxon>Agaricomycetes</taxon>
        <taxon>Agaricomycetidae</taxon>
        <taxon>Agaricales</taxon>
        <taxon>Marasmiineae</taxon>
        <taxon>Mycenaceae</taxon>
        <taxon>Favolaschia</taxon>
    </lineage>
</organism>
<reference evidence="1 2" key="1">
    <citation type="journal article" date="2024" name="J Genomics">
        <title>Draft genome sequencing and assembly of Favolaschia claudopus CIRM-BRFM 2984 isolated from oak limbs.</title>
        <authorList>
            <person name="Navarro D."/>
            <person name="Drula E."/>
            <person name="Chaduli D."/>
            <person name="Cazenave R."/>
            <person name="Ahrendt S."/>
            <person name="Wang J."/>
            <person name="Lipzen A."/>
            <person name="Daum C."/>
            <person name="Barry K."/>
            <person name="Grigoriev I.V."/>
            <person name="Favel A."/>
            <person name="Rosso M.N."/>
            <person name="Martin F."/>
        </authorList>
    </citation>
    <scope>NUCLEOTIDE SEQUENCE [LARGE SCALE GENOMIC DNA]</scope>
    <source>
        <strain evidence="1 2">CIRM-BRFM 2984</strain>
    </source>
</reference>
<dbReference type="AlphaFoldDB" id="A0AAW0ATG7"/>
<accession>A0AAW0ATG7</accession>
<sequence length="354" mass="39060">MAEGPRPHESDFSKRCVIVVLTVAVFPAPKWGHIAVDYTPSITENEHEGRKQERNKPARSHARILHGSQDLQRPYDQISVSLGVQSVSSKILLIAWKAVRSSQDFSARFTRLHAWQPSIFLLCAILAGWKAPLAGAVYPASAAGCTGLRMACWIHAEQRDTRSCVRVVEDLIQPKRISGISSANPALQVPTCITTSTSPSRARLVTACAPRSGAYSFDYTELLPPSDILRISSREQYLEILPPAGKSRSSKLKPTLSRAMLLVEAPRSGANAQAYRFSSGERGLSELFRLKSSTSRELPDSNHRSVLEALSLHADVKLEQIRWIPKSRLVKLQISSNSLLQSQRTSTQSSKSQL</sequence>
<evidence type="ECO:0000313" key="1">
    <source>
        <dbReference type="EMBL" id="KAK7016371.1"/>
    </source>
</evidence>
<keyword evidence="2" id="KW-1185">Reference proteome</keyword>
<proteinExistence type="predicted"/>